<dbReference type="GO" id="GO:0005634">
    <property type="term" value="C:nucleus"/>
    <property type="evidence" value="ECO:0007669"/>
    <property type="project" value="TreeGrafter"/>
</dbReference>
<feature type="domain" description="Protein kinase" evidence="10">
    <location>
        <begin position="17"/>
        <end position="280"/>
    </location>
</feature>
<evidence type="ECO:0000256" key="5">
    <source>
        <dbReference type="ARBA" id="ARBA00022777"/>
    </source>
</evidence>
<dbReference type="FunFam" id="1.10.510.10:FF:000571">
    <property type="entry name" value="Maternal embryonic leucine zipper kinase"/>
    <property type="match status" value="1"/>
</dbReference>
<dbReference type="GO" id="GO:0030447">
    <property type="term" value="P:filamentous growth"/>
    <property type="evidence" value="ECO:0007669"/>
    <property type="project" value="UniProtKB-ARBA"/>
</dbReference>
<accession>A0A1E4T4F3</accession>
<dbReference type="OrthoDB" id="539158at2759"/>
<name>A0A1E4T4F3_9ASCO</name>
<dbReference type="STRING" id="983967.A0A1E4T4F3"/>
<keyword evidence="4 9" id="KW-0547">Nucleotide-binding</keyword>
<evidence type="ECO:0000256" key="1">
    <source>
        <dbReference type="ARBA" id="ARBA00012513"/>
    </source>
</evidence>
<proteinExistence type="predicted"/>
<dbReference type="PANTHER" id="PTHR43895:SF32">
    <property type="entry name" value="SERINE_THREONINE-PROTEIN KINASE CHK1"/>
    <property type="match status" value="1"/>
</dbReference>
<dbReference type="PROSITE" id="PS00108">
    <property type="entry name" value="PROTEIN_KINASE_ST"/>
    <property type="match status" value="1"/>
</dbReference>
<keyword evidence="12" id="KW-1185">Reference proteome</keyword>
<organism evidence="11 12">
    <name type="scientific">[Candida] arabinofermentans NRRL YB-2248</name>
    <dbReference type="NCBI Taxonomy" id="983967"/>
    <lineage>
        <taxon>Eukaryota</taxon>
        <taxon>Fungi</taxon>
        <taxon>Dikarya</taxon>
        <taxon>Ascomycota</taxon>
        <taxon>Saccharomycotina</taxon>
        <taxon>Pichiomycetes</taxon>
        <taxon>Pichiales</taxon>
        <taxon>Pichiaceae</taxon>
        <taxon>Ogataea</taxon>
        <taxon>Ogataea/Candida clade</taxon>
    </lineage>
</organism>
<evidence type="ECO:0000256" key="7">
    <source>
        <dbReference type="ARBA" id="ARBA00047899"/>
    </source>
</evidence>
<dbReference type="EC" id="2.7.11.1" evidence="1"/>
<evidence type="ECO:0000256" key="9">
    <source>
        <dbReference type="PROSITE-ProRule" id="PRU10141"/>
    </source>
</evidence>
<dbReference type="PROSITE" id="PS00107">
    <property type="entry name" value="PROTEIN_KINASE_ATP"/>
    <property type="match status" value="1"/>
</dbReference>
<dbReference type="SUPFAM" id="SSF56112">
    <property type="entry name" value="Protein kinase-like (PK-like)"/>
    <property type="match status" value="1"/>
</dbReference>
<feature type="binding site" evidence="9">
    <location>
        <position position="48"/>
    </location>
    <ligand>
        <name>ATP</name>
        <dbReference type="ChEBI" id="CHEBI:30616"/>
    </ligand>
</feature>
<dbReference type="Pfam" id="PF00069">
    <property type="entry name" value="Pkinase"/>
    <property type="match status" value="1"/>
</dbReference>
<keyword evidence="3" id="KW-0808">Transferase</keyword>
<dbReference type="PROSITE" id="PS50011">
    <property type="entry name" value="PROTEIN_KINASE_DOM"/>
    <property type="match status" value="1"/>
</dbReference>
<dbReference type="GO" id="GO:0005524">
    <property type="term" value="F:ATP binding"/>
    <property type="evidence" value="ECO:0007669"/>
    <property type="project" value="UniProtKB-UniRule"/>
</dbReference>
<evidence type="ECO:0000313" key="12">
    <source>
        <dbReference type="Proteomes" id="UP000094801"/>
    </source>
</evidence>
<keyword evidence="2" id="KW-0723">Serine/threonine-protein kinase</keyword>
<dbReference type="AlphaFoldDB" id="A0A1E4T4F3"/>
<dbReference type="EMBL" id="KV453849">
    <property type="protein sequence ID" value="ODV86615.1"/>
    <property type="molecule type" value="Genomic_DNA"/>
</dbReference>
<dbReference type="PANTHER" id="PTHR43895">
    <property type="entry name" value="CALCIUM/CALMODULIN-DEPENDENT PROTEIN KINASE KINASE-RELATED"/>
    <property type="match status" value="1"/>
</dbReference>
<sequence length="547" mass="62002">MSYKLSQLAPLPQLKNVEIGSTIGHGGFGMVKSAVVKKNNTTKVIAVKFVHIQMAKQQNVSTDMLAREAFIQKECHHRNIIQLIDFGADKNWVWMAMELGDNGELFDKIEPDLGVDEDVAQFYFIQLINAVSFIHSKGVAHRDIKPENLVLDKNGNLKLTDFGLASVFKKRNGPKRLCTTACGSPPYLAPEVVTQSYDPEVSDLWSCAIVLFVLLTGKIAWEMPHEDDADFKHFIKNKGDVLIDPWNQIPIGALSLLRKILNPNPENRISMNEIKTQPWVAKKNRFINDSGMCKDPLQLTARLLVNLYINISDQEFNKVNQMATQASNVAAGSQPMLYLMDDMHRNTIYKENYQVLKGFSSSQEVYTEHSKRKKLKKEPSENELTFNLISKDPAALQFISGSSIKSRESKISDKMKQLQDQQSRYPELFAENFTRFFSIAPLDQLIITILEALNKLGYRNDSSDNDTVVNNLLDNDSTTGIVTIPIHGKDSSNNAFAGNIRVVKMSDNLNARKIEFNKIRSDPLEWRRVFKKVTILCRDVIYVEQLN</sequence>
<dbReference type="GO" id="GO:0035861">
    <property type="term" value="C:site of double-strand break"/>
    <property type="evidence" value="ECO:0007669"/>
    <property type="project" value="TreeGrafter"/>
</dbReference>
<evidence type="ECO:0000256" key="4">
    <source>
        <dbReference type="ARBA" id="ARBA00022741"/>
    </source>
</evidence>
<evidence type="ECO:0000313" key="11">
    <source>
        <dbReference type="EMBL" id="ODV86615.1"/>
    </source>
</evidence>
<dbReference type="InterPro" id="IPR011009">
    <property type="entry name" value="Kinase-like_dom_sf"/>
</dbReference>
<dbReference type="GO" id="GO:0007095">
    <property type="term" value="P:mitotic G2 DNA damage checkpoint signaling"/>
    <property type="evidence" value="ECO:0007669"/>
    <property type="project" value="TreeGrafter"/>
</dbReference>
<protein>
    <recommendedName>
        <fullName evidence="1">non-specific serine/threonine protein kinase</fullName>
        <ecNumber evidence="1">2.7.11.1</ecNumber>
    </recommendedName>
</protein>
<evidence type="ECO:0000256" key="8">
    <source>
        <dbReference type="ARBA" id="ARBA00048679"/>
    </source>
</evidence>
<reference evidence="12" key="1">
    <citation type="submission" date="2016-04" db="EMBL/GenBank/DDBJ databases">
        <title>Comparative genomics of biotechnologically important yeasts.</title>
        <authorList>
            <consortium name="DOE Joint Genome Institute"/>
            <person name="Riley R."/>
            <person name="Haridas S."/>
            <person name="Wolfe K.H."/>
            <person name="Lopes M.R."/>
            <person name="Hittinger C.T."/>
            <person name="Goker M."/>
            <person name="Salamov A."/>
            <person name="Wisecaver J."/>
            <person name="Long T.M."/>
            <person name="Aerts A.L."/>
            <person name="Barry K."/>
            <person name="Choi C."/>
            <person name="Clum A."/>
            <person name="Coughlan A.Y."/>
            <person name="Deshpande S."/>
            <person name="Douglass A.P."/>
            <person name="Hanson S.J."/>
            <person name="Klenk H.-P."/>
            <person name="Labutti K."/>
            <person name="Lapidus A."/>
            <person name="Lindquist E."/>
            <person name="Lipzen A."/>
            <person name="Meier-Kolthoff J.P."/>
            <person name="Ohm R.A."/>
            <person name="Otillar R.P."/>
            <person name="Pangilinan J."/>
            <person name="Peng Y."/>
            <person name="Rokas A."/>
            <person name="Rosa C.A."/>
            <person name="Scheuner C."/>
            <person name="Sibirny A.A."/>
            <person name="Slot J.C."/>
            <person name="Stielow J.B."/>
            <person name="Sun H."/>
            <person name="Kurtzman C.P."/>
            <person name="Blackwell M."/>
            <person name="Grigoriev I.V."/>
            <person name="Jeffries T.W."/>
        </authorList>
    </citation>
    <scope>NUCLEOTIDE SEQUENCE [LARGE SCALE GENOMIC DNA]</scope>
    <source>
        <strain evidence="12">NRRL YB-2248</strain>
    </source>
</reference>
<dbReference type="GO" id="GO:0005737">
    <property type="term" value="C:cytoplasm"/>
    <property type="evidence" value="ECO:0007669"/>
    <property type="project" value="TreeGrafter"/>
</dbReference>
<dbReference type="InterPro" id="IPR017441">
    <property type="entry name" value="Protein_kinase_ATP_BS"/>
</dbReference>
<dbReference type="InterPro" id="IPR008271">
    <property type="entry name" value="Ser/Thr_kinase_AS"/>
</dbReference>
<dbReference type="Proteomes" id="UP000094801">
    <property type="component" value="Unassembled WGS sequence"/>
</dbReference>
<dbReference type="SMART" id="SM00220">
    <property type="entry name" value="S_TKc"/>
    <property type="match status" value="1"/>
</dbReference>
<evidence type="ECO:0000259" key="10">
    <source>
        <dbReference type="PROSITE" id="PS50011"/>
    </source>
</evidence>
<dbReference type="InterPro" id="IPR000719">
    <property type="entry name" value="Prot_kinase_dom"/>
</dbReference>
<keyword evidence="6 9" id="KW-0067">ATP-binding</keyword>
<evidence type="ECO:0000256" key="6">
    <source>
        <dbReference type="ARBA" id="ARBA00022840"/>
    </source>
</evidence>
<keyword evidence="5" id="KW-0418">Kinase</keyword>
<dbReference type="Gene3D" id="1.10.510.10">
    <property type="entry name" value="Transferase(Phosphotransferase) domain 1"/>
    <property type="match status" value="1"/>
</dbReference>
<evidence type="ECO:0000256" key="2">
    <source>
        <dbReference type="ARBA" id="ARBA00022527"/>
    </source>
</evidence>
<dbReference type="GO" id="GO:0004674">
    <property type="term" value="F:protein serine/threonine kinase activity"/>
    <property type="evidence" value="ECO:0007669"/>
    <property type="project" value="UniProtKB-KW"/>
</dbReference>
<evidence type="ECO:0000256" key="3">
    <source>
        <dbReference type="ARBA" id="ARBA00022679"/>
    </source>
</evidence>
<comment type="catalytic activity">
    <reaction evidence="8">
        <text>L-seryl-[protein] + ATP = O-phospho-L-seryl-[protein] + ADP + H(+)</text>
        <dbReference type="Rhea" id="RHEA:17989"/>
        <dbReference type="Rhea" id="RHEA-COMP:9863"/>
        <dbReference type="Rhea" id="RHEA-COMP:11604"/>
        <dbReference type="ChEBI" id="CHEBI:15378"/>
        <dbReference type="ChEBI" id="CHEBI:29999"/>
        <dbReference type="ChEBI" id="CHEBI:30616"/>
        <dbReference type="ChEBI" id="CHEBI:83421"/>
        <dbReference type="ChEBI" id="CHEBI:456216"/>
        <dbReference type="EC" id="2.7.11.1"/>
    </reaction>
</comment>
<gene>
    <name evidence="11" type="ORF">CANARDRAFT_6199</name>
</gene>
<comment type="catalytic activity">
    <reaction evidence="7">
        <text>L-threonyl-[protein] + ATP = O-phospho-L-threonyl-[protein] + ADP + H(+)</text>
        <dbReference type="Rhea" id="RHEA:46608"/>
        <dbReference type="Rhea" id="RHEA-COMP:11060"/>
        <dbReference type="Rhea" id="RHEA-COMP:11605"/>
        <dbReference type="ChEBI" id="CHEBI:15378"/>
        <dbReference type="ChEBI" id="CHEBI:30013"/>
        <dbReference type="ChEBI" id="CHEBI:30616"/>
        <dbReference type="ChEBI" id="CHEBI:61977"/>
        <dbReference type="ChEBI" id="CHEBI:456216"/>
        <dbReference type="EC" id="2.7.11.1"/>
    </reaction>
</comment>